<reference evidence="1 2" key="1">
    <citation type="submission" date="2012-05" db="EMBL/GenBank/DDBJ databases">
        <title>Recombination and specialization in a pathogen metapopulation.</title>
        <authorList>
            <person name="Gardiner A."/>
            <person name="Kemen E."/>
            <person name="Schultz-Larsen T."/>
            <person name="MacLean D."/>
            <person name="Van Oosterhout C."/>
            <person name="Jones J.D.G."/>
        </authorList>
    </citation>
    <scope>NUCLEOTIDE SEQUENCE [LARGE SCALE GENOMIC DNA]</scope>
    <source>
        <strain evidence="1 2">Ac Nc2</strain>
    </source>
</reference>
<dbReference type="EMBL" id="CAIX01000065">
    <property type="protein sequence ID" value="CCI44292.1"/>
    <property type="molecule type" value="Genomic_DNA"/>
</dbReference>
<evidence type="ECO:0000313" key="1">
    <source>
        <dbReference type="EMBL" id="CCI44292.1"/>
    </source>
</evidence>
<organism evidence="1 2">
    <name type="scientific">Albugo candida</name>
    <dbReference type="NCBI Taxonomy" id="65357"/>
    <lineage>
        <taxon>Eukaryota</taxon>
        <taxon>Sar</taxon>
        <taxon>Stramenopiles</taxon>
        <taxon>Oomycota</taxon>
        <taxon>Peronosporomycetes</taxon>
        <taxon>Albuginales</taxon>
        <taxon>Albuginaceae</taxon>
        <taxon>Albugo</taxon>
    </lineage>
</organism>
<proteinExistence type="predicted"/>
<comment type="caution">
    <text evidence="1">The sequence shown here is derived from an EMBL/GenBank/DDBJ whole genome shotgun (WGS) entry which is preliminary data.</text>
</comment>
<evidence type="ECO:0000313" key="2">
    <source>
        <dbReference type="Proteomes" id="UP000053237"/>
    </source>
</evidence>
<keyword evidence="2" id="KW-1185">Reference proteome</keyword>
<dbReference type="InParanoid" id="A0A024GBQ4"/>
<accession>A0A024GBQ4</accession>
<name>A0A024GBQ4_9STRA</name>
<dbReference type="Proteomes" id="UP000053237">
    <property type="component" value="Unassembled WGS sequence"/>
</dbReference>
<dbReference type="AlphaFoldDB" id="A0A024GBQ4"/>
<sequence length="59" mass="6635">MKSASLSTRSSIIFFGNLTEERARRLTGSVDMVDVSEDKRIRNAPQLPKHPLYKSNVEG</sequence>
<protein>
    <submittedName>
        <fullName evidence="1">Uncharacterized protein</fullName>
    </submittedName>
</protein>
<gene>
    <name evidence="1" type="ORF">BN9_050760</name>
</gene>